<dbReference type="SUPFAM" id="SSF53448">
    <property type="entry name" value="Nucleotide-diphospho-sugar transferases"/>
    <property type="match status" value="1"/>
</dbReference>
<sequence length="317" mass="34495">MWTTLGDVNSEIEPSVTPLVSVLVPAFNHQEYIEACLDSVAASGYAPLEILVIDDGSTDATFPRASAWMEKNSHMLSRGEVRQQPNEGITRTLNTLVGMALGQYVVILGSDDALEPGGIGIRVAALELHPKWLAVFGDCSVIDSAGRITAASALSSLHRAHVPSLRDPRRIARELILKWSVPGPAMMARRSAYSAEGVGQYDERLRVEDRDFYLRLLCVSALGFTPETVAKYRLHGLNSIFQGSSVSRDMTTAEWQSVSNFRGLNRWLLILVATRGTCALSAADQTESGHLVRGAALRLIGRGLEVIKRVALVATRL</sequence>
<dbReference type="InterPro" id="IPR029044">
    <property type="entry name" value="Nucleotide-diphossugar_trans"/>
</dbReference>
<name>A0ABY2IAM1_9MICO</name>
<dbReference type="PANTHER" id="PTHR43685">
    <property type="entry name" value="GLYCOSYLTRANSFERASE"/>
    <property type="match status" value="1"/>
</dbReference>
<dbReference type="InterPro" id="IPR001173">
    <property type="entry name" value="Glyco_trans_2-like"/>
</dbReference>
<dbReference type="Pfam" id="PF00535">
    <property type="entry name" value="Glycos_transf_2"/>
    <property type="match status" value="1"/>
</dbReference>
<keyword evidence="3" id="KW-1185">Reference proteome</keyword>
<organism evidence="2 3">
    <name type="scientific">Cryobacterium algoricola</name>
    <dbReference type="NCBI Taxonomy" id="1259183"/>
    <lineage>
        <taxon>Bacteria</taxon>
        <taxon>Bacillati</taxon>
        <taxon>Actinomycetota</taxon>
        <taxon>Actinomycetes</taxon>
        <taxon>Micrococcales</taxon>
        <taxon>Microbacteriaceae</taxon>
        <taxon>Cryobacterium</taxon>
    </lineage>
</organism>
<dbReference type="PANTHER" id="PTHR43685:SF11">
    <property type="entry name" value="GLYCOSYLTRANSFERASE TAGX-RELATED"/>
    <property type="match status" value="1"/>
</dbReference>
<evidence type="ECO:0000259" key="1">
    <source>
        <dbReference type="Pfam" id="PF00535"/>
    </source>
</evidence>
<gene>
    <name evidence="2" type="ORF">E3O44_13570</name>
</gene>
<comment type="caution">
    <text evidence="2">The sequence shown here is derived from an EMBL/GenBank/DDBJ whole genome shotgun (WGS) entry which is preliminary data.</text>
</comment>
<feature type="domain" description="Glycosyltransferase 2-like" evidence="1">
    <location>
        <begin position="21"/>
        <end position="192"/>
    </location>
</feature>
<proteinExistence type="predicted"/>
<reference evidence="2 3" key="1">
    <citation type="submission" date="2019-03" db="EMBL/GenBank/DDBJ databases">
        <title>Genomics of glacier-inhabiting Cryobacterium strains.</title>
        <authorList>
            <person name="Liu Q."/>
            <person name="Xin Y.-H."/>
        </authorList>
    </citation>
    <scope>NUCLEOTIDE SEQUENCE [LARGE SCALE GENOMIC DNA]</scope>
    <source>
        <strain evidence="2 3">MDB2-B</strain>
    </source>
</reference>
<dbReference type="Proteomes" id="UP000297608">
    <property type="component" value="Unassembled WGS sequence"/>
</dbReference>
<dbReference type="EMBL" id="SOFG01000017">
    <property type="protein sequence ID" value="TFB85610.1"/>
    <property type="molecule type" value="Genomic_DNA"/>
</dbReference>
<evidence type="ECO:0000313" key="2">
    <source>
        <dbReference type="EMBL" id="TFB85610.1"/>
    </source>
</evidence>
<dbReference type="InterPro" id="IPR050834">
    <property type="entry name" value="Glycosyltransf_2"/>
</dbReference>
<dbReference type="Gene3D" id="3.90.550.10">
    <property type="entry name" value="Spore Coat Polysaccharide Biosynthesis Protein SpsA, Chain A"/>
    <property type="match status" value="1"/>
</dbReference>
<accession>A0ABY2IAM1</accession>
<protein>
    <submittedName>
        <fullName evidence="2">Glycosyltransferase</fullName>
    </submittedName>
</protein>
<evidence type="ECO:0000313" key="3">
    <source>
        <dbReference type="Proteomes" id="UP000297608"/>
    </source>
</evidence>